<dbReference type="Proteomes" id="UP001146120">
    <property type="component" value="Unassembled WGS sequence"/>
</dbReference>
<protein>
    <submittedName>
        <fullName evidence="1">Uncharacterized protein</fullName>
    </submittedName>
</protein>
<name>A0AAV2ZCJ8_9STRA</name>
<reference evidence="1" key="2">
    <citation type="journal article" date="2023" name="Microbiol Resour">
        <title>Decontamination and Annotation of the Draft Genome Sequence of the Oomycete Lagenidium giganteum ARSEF 373.</title>
        <authorList>
            <person name="Morgan W.R."/>
            <person name="Tartar A."/>
        </authorList>
    </citation>
    <scope>NUCLEOTIDE SEQUENCE</scope>
    <source>
        <strain evidence="1">ARSEF 373</strain>
    </source>
</reference>
<reference evidence="1" key="1">
    <citation type="submission" date="2022-11" db="EMBL/GenBank/DDBJ databases">
        <authorList>
            <person name="Morgan W.R."/>
            <person name="Tartar A."/>
        </authorList>
    </citation>
    <scope>NUCLEOTIDE SEQUENCE</scope>
    <source>
        <strain evidence="1">ARSEF 373</strain>
    </source>
</reference>
<organism evidence="1 2">
    <name type="scientific">Lagenidium giganteum</name>
    <dbReference type="NCBI Taxonomy" id="4803"/>
    <lineage>
        <taxon>Eukaryota</taxon>
        <taxon>Sar</taxon>
        <taxon>Stramenopiles</taxon>
        <taxon>Oomycota</taxon>
        <taxon>Peronosporomycetes</taxon>
        <taxon>Pythiales</taxon>
        <taxon>Pythiaceae</taxon>
    </lineage>
</organism>
<proteinExistence type="predicted"/>
<gene>
    <name evidence="1" type="ORF">N0F65_004385</name>
</gene>
<accession>A0AAV2ZCJ8</accession>
<keyword evidence="2" id="KW-1185">Reference proteome</keyword>
<evidence type="ECO:0000313" key="2">
    <source>
        <dbReference type="Proteomes" id="UP001146120"/>
    </source>
</evidence>
<dbReference type="AlphaFoldDB" id="A0AAV2ZCJ8"/>
<comment type="caution">
    <text evidence="1">The sequence shown here is derived from an EMBL/GenBank/DDBJ whole genome shotgun (WGS) entry which is preliminary data.</text>
</comment>
<sequence length="54" mass="5953">MKSGVTAASMELIGRHTEVARQMRTMYSADLCDTSNDHLVITIDYAQNPLLPSV</sequence>
<dbReference type="EMBL" id="DAKRPA010000005">
    <property type="protein sequence ID" value="DBA04748.1"/>
    <property type="molecule type" value="Genomic_DNA"/>
</dbReference>
<evidence type="ECO:0000313" key="1">
    <source>
        <dbReference type="EMBL" id="DBA04748.1"/>
    </source>
</evidence>